<dbReference type="PRINTS" id="PR00320">
    <property type="entry name" value="GPROTEINBRPT"/>
</dbReference>
<dbReference type="Pfam" id="PF08154">
    <property type="entry name" value="NLE"/>
    <property type="match status" value="1"/>
</dbReference>
<dbReference type="GO" id="GO:0005730">
    <property type="term" value="C:nucleolus"/>
    <property type="evidence" value="ECO:0007669"/>
    <property type="project" value="UniProtKB-SubCell"/>
</dbReference>
<evidence type="ECO:0000256" key="4">
    <source>
        <dbReference type="ARBA" id="ARBA00023242"/>
    </source>
</evidence>
<evidence type="ECO:0000256" key="5">
    <source>
        <dbReference type="ARBA" id="ARBA00061016"/>
    </source>
</evidence>
<dbReference type="Proteomes" id="UP001150569">
    <property type="component" value="Unassembled WGS sequence"/>
</dbReference>
<keyword evidence="2 9" id="KW-0853">WD repeat</keyword>
<dbReference type="SUPFAM" id="SSF82199">
    <property type="entry name" value="SET domain"/>
    <property type="match status" value="1"/>
</dbReference>
<dbReference type="PROSITE" id="PS50082">
    <property type="entry name" value="WD_REPEATS_2"/>
    <property type="match status" value="7"/>
</dbReference>
<dbReference type="PROSITE" id="PS00678">
    <property type="entry name" value="WD_REPEATS_1"/>
    <property type="match status" value="2"/>
</dbReference>
<dbReference type="CDD" id="cd00200">
    <property type="entry name" value="WD40"/>
    <property type="match status" value="1"/>
</dbReference>
<keyword evidence="12" id="KW-1185">Reference proteome</keyword>
<feature type="repeat" description="WD" evidence="9">
    <location>
        <begin position="645"/>
        <end position="685"/>
    </location>
</feature>
<dbReference type="Gene3D" id="2.130.10.10">
    <property type="entry name" value="YVTN repeat-like/Quinoprotein amine dehydrogenase"/>
    <property type="match status" value="1"/>
</dbReference>
<dbReference type="InterPro" id="IPR046341">
    <property type="entry name" value="SET_dom_sf"/>
</dbReference>
<dbReference type="PANTHER" id="PTHR19848:SF0">
    <property type="entry name" value="NOTCHLESS PROTEIN HOMOLOG 1"/>
    <property type="match status" value="1"/>
</dbReference>
<dbReference type="SMART" id="SM00320">
    <property type="entry name" value="WD40"/>
    <property type="match status" value="8"/>
</dbReference>
<dbReference type="PRINTS" id="PR00319">
    <property type="entry name" value="GPROTEINB"/>
</dbReference>
<dbReference type="FunFam" id="2.130.10.10:FF:000092">
    <property type="entry name" value="notchless protein homolog"/>
    <property type="match status" value="1"/>
</dbReference>
<accession>A0A9W7ZTN5</accession>
<dbReference type="InterPro" id="IPR019775">
    <property type="entry name" value="WD40_repeat_CS"/>
</dbReference>
<evidence type="ECO:0000313" key="12">
    <source>
        <dbReference type="Proteomes" id="UP001150569"/>
    </source>
</evidence>
<evidence type="ECO:0000259" key="10">
    <source>
        <dbReference type="PROSITE" id="PS50280"/>
    </source>
</evidence>
<evidence type="ECO:0000256" key="9">
    <source>
        <dbReference type="PROSITE-ProRule" id="PRU00221"/>
    </source>
</evidence>
<comment type="subcellular location">
    <subcellularLocation>
        <location evidence="1">Nucleus</location>
        <location evidence="1">Nucleolus</location>
    </subcellularLocation>
</comment>
<comment type="similarity">
    <text evidence="5">Belongs to the NLE1/RSA4 family.</text>
</comment>
<dbReference type="EMBL" id="JANBPT010000946">
    <property type="protein sequence ID" value="KAJ1911311.1"/>
    <property type="molecule type" value="Genomic_DNA"/>
</dbReference>
<dbReference type="AlphaFoldDB" id="A0A9W7ZTN5"/>
<evidence type="ECO:0000256" key="8">
    <source>
        <dbReference type="ARBA" id="ARBA00080836"/>
    </source>
</evidence>
<dbReference type="OrthoDB" id="10267436at2759"/>
<reference evidence="11" key="1">
    <citation type="submission" date="2022-07" db="EMBL/GenBank/DDBJ databases">
        <title>Phylogenomic reconstructions and comparative analyses of Kickxellomycotina fungi.</title>
        <authorList>
            <person name="Reynolds N.K."/>
            <person name="Stajich J.E."/>
            <person name="Barry K."/>
            <person name="Grigoriev I.V."/>
            <person name="Crous P."/>
            <person name="Smith M.E."/>
        </authorList>
    </citation>
    <scope>NUCLEOTIDE SEQUENCE</scope>
    <source>
        <strain evidence="11">RSA 861</strain>
    </source>
</reference>
<dbReference type="SUPFAM" id="SSF50978">
    <property type="entry name" value="WD40 repeat-like"/>
    <property type="match status" value="1"/>
</dbReference>
<keyword evidence="3" id="KW-0677">Repeat</keyword>
<proteinExistence type="inferred from homology"/>
<dbReference type="InterPro" id="IPR036322">
    <property type="entry name" value="WD40_repeat_dom_sf"/>
</dbReference>
<evidence type="ECO:0000256" key="6">
    <source>
        <dbReference type="ARBA" id="ARBA00068030"/>
    </source>
</evidence>
<dbReference type="InterPro" id="IPR020472">
    <property type="entry name" value="WD40_PAC1"/>
</dbReference>
<feature type="repeat" description="WD" evidence="9">
    <location>
        <begin position="849"/>
        <end position="882"/>
    </location>
</feature>
<keyword evidence="4" id="KW-0539">Nucleus</keyword>
<dbReference type="InterPro" id="IPR001680">
    <property type="entry name" value="WD40_rpt"/>
</dbReference>
<evidence type="ECO:0000256" key="3">
    <source>
        <dbReference type="ARBA" id="ARBA00022737"/>
    </source>
</evidence>
<feature type="repeat" description="WD" evidence="9">
    <location>
        <begin position="765"/>
        <end position="806"/>
    </location>
</feature>
<feature type="domain" description="SET" evidence="10">
    <location>
        <begin position="1"/>
        <end position="200"/>
    </location>
</feature>
<dbReference type="PROSITE" id="PS50294">
    <property type="entry name" value="WD_REPEATS_REGION"/>
    <property type="match status" value="7"/>
</dbReference>
<dbReference type="InterPro" id="IPR012972">
    <property type="entry name" value="NLE"/>
</dbReference>
<dbReference type="InterPro" id="IPR001214">
    <property type="entry name" value="SET_dom"/>
</dbReference>
<dbReference type="InterPro" id="IPR001632">
    <property type="entry name" value="WD40_G-protein_beta-like"/>
</dbReference>
<name>A0A9W7ZTN5_9FUNG</name>
<dbReference type="PANTHER" id="PTHR19848">
    <property type="entry name" value="WD40 REPEAT PROTEIN"/>
    <property type="match status" value="1"/>
</dbReference>
<evidence type="ECO:0000256" key="1">
    <source>
        <dbReference type="ARBA" id="ARBA00004604"/>
    </source>
</evidence>
<evidence type="ECO:0000313" key="11">
    <source>
        <dbReference type="EMBL" id="KAJ1911311.1"/>
    </source>
</evidence>
<gene>
    <name evidence="11" type="primary">RSA4_2</name>
    <name evidence="11" type="ORF">IWQ60_010204</name>
</gene>
<dbReference type="Pfam" id="PF00400">
    <property type="entry name" value="WD40"/>
    <property type="match status" value="7"/>
</dbReference>
<evidence type="ECO:0000256" key="7">
    <source>
        <dbReference type="ARBA" id="ARBA00077034"/>
    </source>
</evidence>
<dbReference type="GO" id="GO:0000027">
    <property type="term" value="P:ribosomal large subunit assembly"/>
    <property type="evidence" value="ECO:0007669"/>
    <property type="project" value="TreeGrafter"/>
</dbReference>
<sequence length="882" mass="98081">MVSTWSRRAGRSVKTEISRITRSEQTLLALALAWEKRRSIQSPLWPYLQVLPADFATVPLFHLDPHDSDQAASILTHLPQDLQLTLKHQLVKAREGCRVAQRVLQVIAPTEPPLNYQDWLWGWLAVNTRCISLNARPTDAKQPREALGTQDAIAMAPMLDFLNHNTGAKVSTGFDTELDSFTIRTSSGILAGDEVFINYGPHDNGWMLLEYGFTLRNNPYDGVPMDDHIFEVFSRVEHVEEATREPGARRTAQQQQRAAGLYRRWLQGCEAALHERGLWGDYVAKPDEISHRLLSVLQLIGTVPTIRHLRASSISSLLTGPNVKPSLKNTDSIESEPALDRQLERHITGWNGWLVGQQGAWSPLTRDRLVSLLTQLCLTEIGQADFQLNNLTTLPDTVHASVAAICAMEVDTPAQHVVIQFQSADGDRTGPPVSIPVDVTPAQLGLLINQLLENTDEPHPYAFYVNDAEIINSLVQDILQRQPNLSTEDTLTIVYQPQALFRVRPVTRCSASLTGHTEAVLQVSFSPDGRLLASASGDTTVRVWDLDTNTPRHTCRGHTNWVLSLAWSPDGSLLASGGMDNAVRLWDPRTGEALGGALKGHTKWITALAWEPYHLNPDCTRFASASKDGTVRIWDAVHRRVVLTIAQHTAAVTSLRWGGDGLLYTGSQDKTIKVWNPHEGKLIKTLTGHAHWINSLALSTDFVLRTGPFDHTCRRPASKEEAQRTALERYQAARGSHPERLVSASDDYTMYLWDPMNNRKPLARLTGHQKLVNHVNFSPDGRWIASAGFDNSVKLWDGATGRFVASLRGHVGAVYQVCWSSDSRLLVTASKDSTCKVWDLRTRKLKVDLPGHADEVFAADWSPGGDRVASGGKDRVLKIWRH</sequence>
<feature type="repeat" description="WD" evidence="9">
    <location>
        <begin position="513"/>
        <end position="554"/>
    </location>
</feature>
<dbReference type="PROSITE" id="PS50280">
    <property type="entry name" value="SET"/>
    <property type="match status" value="1"/>
</dbReference>
<dbReference type="Gene3D" id="3.90.1410.10">
    <property type="entry name" value="set domain protein methyltransferase, domain 1"/>
    <property type="match status" value="1"/>
</dbReference>
<protein>
    <recommendedName>
        <fullName evidence="6">Ribosome assembly protein 4</fullName>
    </recommendedName>
    <alternativeName>
        <fullName evidence="8">Notchless protein homolog 1</fullName>
    </alternativeName>
    <alternativeName>
        <fullName evidence="7">Ribosome biogenesis factor RSA4</fullName>
    </alternativeName>
</protein>
<comment type="caution">
    <text evidence="11">The sequence shown here is derived from an EMBL/GenBank/DDBJ whole genome shotgun (WGS) entry which is preliminary data.</text>
</comment>
<feature type="repeat" description="WD" evidence="9">
    <location>
        <begin position="598"/>
        <end position="644"/>
    </location>
</feature>
<dbReference type="InterPro" id="IPR015943">
    <property type="entry name" value="WD40/YVTN_repeat-like_dom_sf"/>
</dbReference>
<organism evidence="11 12">
    <name type="scientific">Tieghemiomyces parasiticus</name>
    <dbReference type="NCBI Taxonomy" id="78921"/>
    <lineage>
        <taxon>Eukaryota</taxon>
        <taxon>Fungi</taxon>
        <taxon>Fungi incertae sedis</taxon>
        <taxon>Zoopagomycota</taxon>
        <taxon>Kickxellomycotina</taxon>
        <taxon>Dimargaritomycetes</taxon>
        <taxon>Dimargaritales</taxon>
        <taxon>Dimargaritaceae</taxon>
        <taxon>Tieghemiomyces</taxon>
    </lineage>
</organism>
<evidence type="ECO:0000256" key="2">
    <source>
        <dbReference type="ARBA" id="ARBA00022574"/>
    </source>
</evidence>
<feature type="repeat" description="WD" evidence="9">
    <location>
        <begin position="807"/>
        <end position="848"/>
    </location>
</feature>
<feature type="repeat" description="WD" evidence="9">
    <location>
        <begin position="555"/>
        <end position="596"/>
    </location>
</feature>